<keyword evidence="16" id="KW-1185">Reference proteome</keyword>
<feature type="transmembrane region" description="Helical" evidence="13">
    <location>
        <begin position="186"/>
        <end position="214"/>
    </location>
</feature>
<dbReference type="Proteomes" id="UP000595610">
    <property type="component" value="Chromosome 1"/>
</dbReference>
<dbReference type="GO" id="GO:0044780">
    <property type="term" value="P:bacterial-type flagellum assembly"/>
    <property type="evidence" value="ECO:0007669"/>
    <property type="project" value="InterPro"/>
</dbReference>
<dbReference type="PANTHER" id="PTHR30531">
    <property type="entry name" value="FLAGELLAR BIOSYNTHETIC PROTEIN FLHB"/>
    <property type="match status" value="1"/>
</dbReference>
<keyword evidence="15" id="KW-0282">Flagellum</keyword>
<evidence type="ECO:0000313" key="15">
    <source>
        <dbReference type="EMBL" id="QQC63042.1"/>
    </source>
</evidence>
<keyword evidence="15" id="KW-0966">Cell projection</keyword>
<evidence type="ECO:0000256" key="10">
    <source>
        <dbReference type="ARBA" id="ARBA00023136"/>
    </source>
</evidence>
<dbReference type="SUPFAM" id="SSF160544">
    <property type="entry name" value="EscU C-terminal domain-like"/>
    <property type="match status" value="1"/>
</dbReference>
<keyword evidence="8 13" id="KW-0653">Protein transport</keyword>
<feature type="region of interest" description="Disordered" evidence="14">
    <location>
        <begin position="1"/>
        <end position="25"/>
    </location>
</feature>
<evidence type="ECO:0000256" key="9">
    <source>
        <dbReference type="ARBA" id="ARBA00022989"/>
    </source>
</evidence>
<dbReference type="GO" id="GO:0005886">
    <property type="term" value="C:plasma membrane"/>
    <property type="evidence" value="ECO:0007669"/>
    <property type="project" value="UniProtKB-SubCell"/>
</dbReference>
<evidence type="ECO:0000256" key="11">
    <source>
        <dbReference type="ARBA" id="ARBA00023225"/>
    </source>
</evidence>
<evidence type="ECO:0000256" key="1">
    <source>
        <dbReference type="ARBA" id="ARBA00004651"/>
    </source>
</evidence>
<keyword evidence="4 13" id="KW-0813">Transport</keyword>
<dbReference type="FunFam" id="3.40.1690.10:FF:000001">
    <property type="entry name" value="Flagellar biosynthetic protein FlhB"/>
    <property type="match status" value="1"/>
</dbReference>
<comment type="function">
    <text evidence="12 13">Required for formation of the rod structure in the basal body of the flagellar apparatus. Together with FliI and FliH, may constitute the export apparatus of flagellin.</text>
</comment>
<keyword evidence="6 13" id="KW-0812">Transmembrane</keyword>
<evidence type="ECO:0000256" key="12">
    <source>
        <dbReference type="ARBA" id="ARBA00025078"/>
    </source>
</evidence>
<comment type="subcellular location">
    <subcellularLocation>
        <location evidence="1">Cell membrane</location>
        <topology evidence="1">Multi-pass membrane protein</topology>
    </subcellularLocation>
</comment>
<evidence type="ECO:0000256" key="2">
    <source>
        <dbReference type="ARBA" id="ARBA00010690"/>
    </source>
</evidence>
<keyword evidence="9 13" id="KW-1133">Transmembrane helix</keyword>
<feature type="region of interest" description="Disordered" evidence="14">
    <location>
        <begin position="364"/>
        <end position="403"/>
    </location>
</feature>
<accession>A0A7T4N0J4</accession>
<proteinExistence type="inferred from homology"/>
<comment type="caution">
    <text evidence="13">Lacks conserved residue(s) required for the propagation of feature annotation.</text>
</comment>
<feature type="transmembrane region" description="Helical" evidence="13">
    <location>
        <begin position="146"/>
        <end position="166"/>
    </location>
</feature>
<dbReference type="InterPro" id="IPR029025">
    <property type="entry name" value="T3SS_substrate_exporter_C"/>
</dbReference>
<dbReference type="Gene3D" id="3.40.1690.10">
    <property type="entry name" value="secretion proteins EscU"/>
    <property type="match status" value="1"/>
</dbReference>
<dbReference type="PRINTS" id="PR00950">
    <property type="entry name" value="TYPE3IMSPROT"/>
</dbReference>
<gene>
    <name evidence="13 15" type="primary">flhB</name>
    <name evidence="15" type="ORF">I6I06_12055</name>
</gene>
<evidence type="ECO:0000256" key="8">
    <source>
        <dbReference type="ARBA" id="ARBA00022927"/>
    </source>
</evidence>
<dbReference type="AlphaFoldDB" id="A0A7T4N0J4"/>
<keyword evidence="7 13" id="KW-1005">Bacterial flagellum biogenesis</keyword>
<dbReference type="GO" id="GO:0009306">
    <property type="term" value="P:protein secretion"/>
    <property type="evidence" value="ECO:0007669"/>
    <property type="project" value="InterPro"/>
</dbReference>
<keyword evidence="5 13" id="KW-1003">Cell membrane</keyword>
<reference evidence="15 16" key="1">
    <citation type="submission" date="2020-12" db="EMBL/GenBank/DDBJ databases">
        <title>FDA dAtabase for Regulatory Grade micrObial Sequences (FDA-ARGOS): Supporting development and validation of Infectious Disease Dx tests.</title>
        <authorList>
            <person name="Nelson B."/>
            <person name="Plummer A."/>
            <person name="Tallon L."/>
            <person name="Sadzewicz L."/>
            <person name="Zhao X."/>
            <person name="Boylan J."/>
            <person name="Ott S."/>
            <person name="Bowen H."/>
            <person name="Vavikolanu K."/>
            <person name="Mehta A."/>
            <person name="Aluvathingal J."/>
            <person name="Nadendla S."/>
            <person name="Myers T."/>
            <person name="Yan Y."/>
            <person name="Sichtig H."/>
        </authorList>
    </citation>
    <scope>NUCLEOTIDE SEQUENCE [LARGE SCALE GENOMIC DNA]</scope>
    <source>
        <strain evidence="15 16">FDAARGOS_1049</strain>
    </source>
</reference>
<evidence type="ECO:0000256" key="3">
    <source>
        <dbReference type="ARBA" id="ARBA00021622"/>
    </source>
</evidence>
<name>A0A7T4N0J4_9BURK</name>
<evidence type="ECO:0000256" key="14">
    <source>
        <dbReference type="SAM" id="MobiDB-lite"/>
    </source>
</evidence>
<sequence>MAEDSDLEKTESATPRRLQKAREEGQIARSRELSTFALLAAGFYGVWGMSGSIGEHLQNMLRASLTFDHASSFETSRMLIGAGAASREGFYALMPILAFTGLAALLAPMALGGWQLSAKGLEPKFSRLNPIEGFGRMFSINGPIQLGMSLVKTLVVGIIGGTAIWNRREEILALATQPLHIALANSVHLIAVCCGMTVAGMFAVAALDVPYQLWQFHKKLRMSKEEVKREHRESEGDPHIKGKIRQQQRAIARRRMMAQVPKADVVVTNPTHFAVALQYADGEMRAPKVVAKGVNLVAARIREIAAENNVPLLEAPPLARALYHNVDLNREIPGPLYGAVAEVLAWVYQLRRFKTEGGAVPVAPTGLDVPADLDKGGVSDDEADQEAADTLNPANDDASGASA</sequence>
<dbReference type="Pfam" id="PF01312">
    <property type="entry name" value="Bac_export_2"/>
    <property type="match status" value="1"/>
</dbReference>
<dbReference type="PANTHER" id="PTHR30531:SF12">
    <property type="entry name" value="FLAGELLAR BIOSYNTHETIC PROTEIN FLHB"/>
    <property type="match status" value="1"/>
</dbReference>
<keyword evidence="11 13" id="KW-1006">Bacterial flagellum protein export</keyword>
<evidence type="ECO:0000313" key="16">
    <source>
        <dbReference type="Proteomes" id="UP000595610"/>
    </source>
</evidence>
<evidence type="ECO:0000256" key="6">
    <source>
        <dbReference type="ARBA" id="ARBA00022692"/>
    </source>
</evidence>
<evidence type="ECO:0000256" key="13">
    <source>
        <dbReference type="RuleBase" id="RU364091"/>
    </source>
</evidence>
<evidence type="ECO:0000256" key="7">
    <source>
        <dbReference type="ARBA" id="ARBA00022795"/>
    </source>
</evidence>
<dbReference type="EMBL" id="CP066075">
    <property type="protein sequence ID" value="QQC63042.1"/>
    <property type="molecule type" value="Genomic_DNA"/>
</dbReference>
<dbReference type="Gene3D" id="6.10.250.2080">
    <property type="match status" value="1"/>
</dbReference>
<evidence type="ECO:0000256" key="5">
    <source>
        <dbReference type="ARBA" id="ARBA00022475"/>
    </source>
</evidence>
<dbReference type="NCBIfam" id="TIGR00328">
    <property type="entry name" value="flhB"/>
    <property type="match status" value="1"/>
</dbReference>
<comment type="similarity">
    <text evidence="2 13">Belongs to the type III secretion exporter family.</text>
</comment>
<organism evidence="15 16">
    <name type="scientific">Paraburkholderia ginsengisoli</name>
    <dbReference type="NCBI Taxonomy" id="311231"/>
    <lineage>
        <taxon>Bacteria</taxon>
        <taxon>Pseudomonadati</taxon>
        <taxon>Pseudomonadota</taxon>
        <taxon>Betaproteobacteria</taxon>
        <taxon>Burkholderiales</taxon>
        <taxon>Burkholderiaceae</taxon>
        <taxon>Paraburkholderia</taxon>
    </lineage>
</organism>
<keyword evidence="10 13" id="KW-0472">Membrane</keyword>
<protein>
    <recommendedName>
        <fullName evidence="3 13">Flagellar biosynthetic protein FlhB</fullName>
    </recommendedName>
</protein>
<evidence type="ECO:0000256" key="4">
    <source>
        <dbReference type="ARBA" id="ARBA00022448"/>
    </source>
</evidence>
<dbReference type="InterPro" id="IPR006136">
    <property type="entry name" value="FlhB"/>
</dbReference>
<dbReference type="RefSeq" id="WP_042327124.1">
    <property type="nucleotide sequence ID" value="NZ_CP066075.1"/>
</dbReference>
<dbReference type="KEGG" id="pgis:I6I06_12055"/>
<feature type="transmembrane region" description="Helical" evidence="13">
    <location>
        <begin position="90"/>
        <end position="114"/>
    </location>
</feature>
<dbReference type="InterPro" id="IPR006135">
    <property type="entry name" value="T3SS_substrate_exporter"/>
</dbReference>
<keyword evidence="15" id="KW-0969">Cilium</keyword>